<evidence type="ECO:0000313" key="9">
    <source>
        <dbReference type="Proteomes" id="UP000070444"/>
    </source>
</evidence>
<reference evidence="8 9" key="1">
    <citation type="journal article" date="2015" name="Genome Biol. Evol.">
        <title>Phylogenomic analyses indicate that early fungi evolved digesting cell walls of algal ancestors of land plants.</title>
        <authorList>
            <person name="Chang Y."/>
            <person name="Wang S."/>
            <person name="Sekimoto S."/>
            <person name="Aerts A.L."/>
            <person name="Choi C."/>
            <person name="Clum A."/>
            <person name="LaButti K.M."/>
            <person name="Lindquist E.A."/>
            <person name="Yee Ngan C."/>
            <person name="Ohm R.A."/>
            <person name="Salamov A.A."/>
            <person name="Grigoriev I.V."/>
            <person name="Spatafora J.W."/>
            <person name="Berbee M.L."/>
        </authorList>
    </citation>
    <scope>NUCLEOTIDE SEQUENCE [LARGE SCALE GENOMIC DNA]</scope>
    <source>
        <strain evidence="8 9">NRRL 28638</strain>
    </source>
</reference>
<evidence type="ECO:0000256" key="3">
    <source>
        <dbReference type="ARBA" id="ARBA00022483"/>
    </source>
</evidence>
<dbReference type="InterPro" id="IPR019160">
    <property type="entry name" value="Sec3_CC"/>
</dbReference>
<organism evidence="8 9">
    <name type="scientific">Conidiobolus coronatus (strain ATCC 28846 / CBS 209.66 / NRRL 28638)</name>
    <name type="common">Delacroixia coronata</name>
    <dbReference type="NCBI Taxonomy" id="796925"/>
    <lineage>
        <taxon>Eukaryota</taxon>
        <taxon>Fungi</taxon>
        <taxon>Fungi incertae sedis</taxon>
        <taxon>Zoopagomycota</taxon>
        <taxon>Entomophthoromycotina</taxon>
        <taxon>Entomophthoromycetes</taxon>
        <taxon>Entomophthorales</taxon>
        <taxon>Ancylistaceae</taxon>
        <taxon>Conidiobolus</taxon>
    </lineage>
</organism>
<dbReference type="GO" id="GO:0006887">
    <property type="term" value="P:exocytosis"/>
    <property type="evidence" value="ECO:0007669"/>
    <property type="project" value="UniProtKB-KW"/>
</dbReference>
<proteinExistence type="inferred from homology"/>
<dbReference type="PANTHER" id="PTHR16092">
    <property type="entry name" value="SEC3/SYNTAXIN-RELATED"/>
    <property type="match status" value="1"/>
</dbReference>
<dbReference type="GO" id="GO:0005886">
    <property type="term" value="C:plasma membrane"/>
    <property type="evidence" value="ECO:0007669"/>
    <property type="project" value="TreeGrafter"/>
</dbReference>
<feature type="domain" description="Exocyst complex component Sec3 C-terminal" evidence="7">
    <location>
        <begin position="362"/>
        <end position="706"/>
    </location>
</feature>
<gene>
    <name evidence="8" type="ORF">CONCODRAFT_49104</name>
</gene>
<keyword evidence="3" id="KW-0268">Exocytosis</keyword>
<dbReference type="SUPFAM" id="SSF48371">
    <property type="entry name" value="ARM repeat"/>
    <property type="match status" value="1"/>
</dbReference>
<dbReference type="STRING" id="796925.A0A137P820"/>
<evidence type="ECO:0000313" key="8">
    <source>
        <dbReference type="EMBL" id="KXN71094.1"/>
    </source>
</evidence>
<name>A0A137P820_CONC2</name>
<dbReference type="Pfam" id="PF09763">
    <property type="entry name" value="Sec3_CC"/>
    <property type="match status" value="1"/>
</dbReference>
<dbReference type="GO" id="GO:0006893">
    <property type="term" value="P:Golgi to plasma membrane transport"/>
    <property type="evidence" value="ECO:0007669"/>
    <property type="project" value="TreeGrafter"/>
</dbReference>
<keyword evidence="9" id="KW-1185">Reference proteome</keyword>
<feature type="domain" description="Exocyst complex component Sec3 coiled-coil" evidence="6">
    <location>
        <begin position="47"/>
        <end position="176"/>
    </location>
</feature>
<dbReference type="GO" id="GO:0000145">
    <property type="term" value="C:exocyst"/>
    <property type="evidence" value="ECO:0007669"/>
    <property type="project" value="InterPro"/>
</dbReference>
<protein>
    <submittedName>
        <fullName evidence="8">Uncharacterized protein</fullName>
    </submittedName>
</protein>
<evidence type="ECO:0000256" key="5">
    <source>
        <dbReference type="SAM" id="MobiDB-lite"/>
    </source>
</evidence>
<evidence type="ECO:0000256" key="2">
    <source>
        <dbReference type="ARBA" id="ARBA00022448"/>
    </source>
</evidence>
<sequence length="709" mass="81171">MDSTNTSTTNVSTAASKINNEREGGNLITDLINNLQIENEDNFDRWKLEEVLLKELSSLETANIDAVVTTDSQVNQILNGVDKTLEALDLVDSWLTVYKTELDGLSDDIFQIQTLNEMLQVQSKNQLDLLKELELVLGKTAVPNDLSDVLGKAHFDSEAEMKSIMLAAASLQRCLKTKYDDGTASMKAVNEQIDLTSLQSSNFSTRCFEYLKVMFAFQVDTSLNGAAKGGKLRIDMKSIKQELCKYRGLTLWLKEMDPRRHAELQVSYTGAISKIYSSEYRHLAQTFQSLASIRKSVRSEGADYLFSHDSSNRSKLGPSLHKRSNSDLASDNRTPPEIVIGQVLNIVIPDVIKEQNFFCLLFHIGLNPDSDFQTFVDNLAENTTLSDSDLFDLKNISKDIRIRKKLSENMTRMFDILPQELAELSEMLNHQDPTLLIPLLTKLELFLEKTQDTNQEFLFSILQSLVKRSRDQFDLFIEEQVRAIKDSHLTVKKRSGILSFFRPFPVLLGRLENFLGNSQTQIRDQVNKAYKKIILVMFENLEASARASEAGGHDEKEQLNLHVITLENMHHFYSETRGFNKNPIISQFNKQSKEAYEHHLNLYTQNIINRPLKRLQEFFDGIESLLKSTSAEEVTYHVSYNKQSLKSIIKTHPAEDIRKGIHNMYKRVLKHMGEEERLLQVVWRNIQQSFLDEYTRYTKLIATCYGESN</sequence>
<dbReference type="Pfam" id="PF20654">
    <property type="entry name" value="Sec3_C-term"/>
    <property type="match status" value="1"/>
</dbReference>
<evidence type="ECO:0000259" key="6">
    <source>
        <dbReference type="Pfam" id="PF09763"/>
    </source>
</evidence>
<evidence type="ECO:0000256" key="1">
    <source>
        <dbReference type="ARBA" id="ARBA00006518"/>
    </source>
</evidence>
<dbReference type="PANTHER" id="PTHR16092:SF14">
    <property type="entry name" value="EXOCYST COMPLEX COMPONENT 1 ISOFORM X1"/>
    <property type="match status" value="1"/>
</dbReference>
<dbReference type="AlphaFoldDB" id="A0A137P820"/>
<dbReference type="OMA" id="NQHVMSA"/>
<comment type="similarity">
    <text evidence="1">Belongs to the SEC3 family.</text>
</comment>
<keyword evidence="2" id="KW-0813">Transport</keyword>
<evidence type="ECO:0000259" key="7">
    <source>
        <dbReference type="Pfam" id="PF20654"/>
    </source>
</evidence>
<keyword evidence="4" id="KW-0175">Coiled coil</keyword>
<dbReference type="InterPro" id="IPR016024">
    <property type="entry name" value="ARM-type_fold"/>
</dbReference>
<feature type="non-terminal residue" evidence="8">
    <location>
        <position position="709"/>
    </location>
</feature>
<dbReference type="Proteomes" id="UP000070444">
    <property type="component" value="Unassembled WGS sequence"/>
</dbReference>
<dbReference type="GO" id="GO:0005546">
    <property type="term" value="F:phosphatidylinositol-4,5-bisphosphate binding"/>
    <property type="evidence" value="ECO:0007669"/>
    <property type="project" value="TreeGrafter"/>
</dbReference>
<accession>A0A137P820</accession>
<dbReference type="OrthoDB" id="27109at2759"/>
<evidence type="ECO:0000256" key="4">
    <source>
        <dbReference type="ARBA" id="ARBA00023054"/>
    </source>
</evidence>
<dbReference type="EMBL" id="KQ964484">
    <property type="protein sequence ID" value="KXN71094.1"/>
    <property type="molecule type" value="Genomic_DNA"/>
</dbReference>
<feature type="region of interest" description="Disordered" evidence="5">
    <location>
        <begin position="312"/>
        <end position="331"/>
    </location>
</feature>
<dbReference type="InterPro" id="IPR048628">
    <property type="entry name" value="Sec3_C"/>
</dbReference>